<dbReference type="RefSeq" id="WP_304280622.1">
    <property type="nucleotide sequence ID" value="NZ_QFQZ01000064.1"/>
</dbReference>
<proteinExistence type="predicted"/>
<name>A0A2W5VA86_9CAUL</name>
<dbReference type="EMBL" id="QFQZ01000064">
    <property type="protein sequence ID" value="PZR32285.1"/>
    <property type="molecule type" value="Genomic_DNA"/>
</dbReference>
<organism evidence="1 2">
    <name type="scientific">Caulobacter segnis</name>
    <dbReference type="NCBI Taxonomy" id="88688"/>
    <lineage>
        <taxon>Bacteria</taxon>
        <taxon>Pseudomonadati</taxon>
        <taxon>Pseudomonadota</taxon>
        <taxon>Alphaproteobacteria</taxon>
        <taxon>Caulobacterales</taxon>
        <taxon>Caulobacteraceae</taxon>
        <taxon>Caulobacter</taxon>
    </lineage>
</organism>
<comment type="caution">
    <text evidence="1">The sequence shown here is derived from an EMBL/GenBank/DDBJ whole genome shotgun (WGS) entry which is preliminary data.</text>
</comment>
<accession>A0A2W5VA86</accession>
<protein>
    <submittedName>
        <fullName evidence="1">Peptidase</fullName>
    </submittedName>
</protein>
<gene>
    <name evidence="1" type="ORF">DI526_17065</name>
</gene>
<dbReference type="AlphaFoldDB" id="A0A2W5VA86"/>
<evidence type="ECO:0000313" key="2">
    <source>
        <dbReference type="Proteomes" id="UP000249393"/>
    </source>
</evidence>
<sequence length="377" mass="39988">MQIRDANSAERNVIFRPGRHRAQSGQYFTFSEADVAAIAAAYDPAVHQAPYVLGHPKTDAAPAWGWVEKLEIQDGQLVAVASDVVPAFAEGVAAGNYRFRSADLYGPNDPANPKPGQYYLRSVGWLGAEPPAIKGLGAAFSERAEAEPLSFAETEMSLAWLASNVAGGFRSLRDWILAKFGQEAADAALPAWTDQSATQIAAEVRAEAWPGQVASFAEGEVGRVADLEARAADLDAREAAIAAREKAARDDQIAFAEGERQAARADDAAFVDGLVKAGRLPPARADQVKTLLGVLAGDQKISFAEGEADPRGQLRELLGKLGTAIHFGEVAPSSEARFSERQTGQDHADAIRAVMDEQAAAGRNISAAEAASIARNR</sequence>
<evidence type="ECO:0000313" key="1">
    <source>
        <dbReference type="EMBL" id="PZR32285.1"/>
    </source>
</evidence>
<dbReference type="Proteomes" id="UP000249393">
    <property type="component" value="Unassembled WGS sequence"/>
</dbReference>
<reference evidence="1 2" key="1">
    <citation type="submission" date="2017-08" db="EMBL/GenBank/DDBJ databases">
        <title>Infants hospitalized years apart are colonized by the same room-sourced microbial strains.</title>
        <authorList>
            <person name="Brooks B."/>
            <person name="Olm M.R."/>
            <person name="Firek B.A."/>
            <person name="Baker R."/>
            <person name="Thomas B.C."/>
            <person name="Morowitz M.J."/>
            <person name="Banfield J.F."/>
        </authorList>
    </citation>
    <scope>NUCLEOTIDE SEQUENCE [LARGE SCALE GENOMIC DNA]</scope>
    <source>
        <strain evidence="1">S2_003_000_R2_4</strain>
    </source>
</reference>